<feature type="non-terminal residue" evidence="1">
    <location>
        <position position="35"/>
    </location>
</feature>
<accession>G5JH11</accession>
<keyword evidence="2" id="KW-1185">Reference proteome</keyword>
<dbReference type="Proteomes" id="UP000005413">
    <property type="component" value="Unassembled WGS sequence"/>
</dbReference>
<gene>
    <name evidence="1" type="ORF">SS7213T_03700</name>
</gene>
<organism evidence="1 2">
    <name type="scientific">Staphylococcus simiae CCM 7213 = CCUG 51256</name>
    <dbReference type="NCBI Taxonomy" id="911238"/>
    <lineage>
        <taxon>Bacteria</taxon>
        <taxon>Bacillati</taxon>
        <taxon>Bacillota</taxon>
        <taxon>Bacilli</taxon>
        <taxon>Bacillales</taxon>
        <taxon>Staphylococcaceae</taxon>
        <taxon>Staphylococcus</taxon>
    </lineage>
</organism>
<sequence length="35" mass="4244">DELSIKRVVDKELQRKKIRDTNNNLLRICARYDNL</sequence>
<dbReference type="EMBL" id="AEUN01000279">
    <property type="protein sequence ID" value="EHJ08525.1"/>
    <property type="molecule type" value="Genomic_DNA"/>
</dbReference>
<evidence type="ECO:0000313" key="1">
    <source>
        <dbReference type="EMBL" id="EHJ08525.1"/>
    </source>
</evidence>
<proteinExistence type="predicted"/>
<feature type="non-terminal residue" evidence="1">
    <location>
        <position position="1"/>
    </location>
</feature>
<evidence type="ECO:0000313" key="2">
    <source>
        <dbReference type="Proteomes" id="UP000005413"/>
    </source>
</evidence>
<reference evidence="1 2" key="1">
    <citation type="journal article" date="2012" name="BMC Genomics">
        <title>Comparative genomic analysis of the genus Staphylococcus including Staphylococcus aureus and its newly described sister species Staphylococcus simiae.</title>
        <authorList>
            <person name="Suzuki H."/>
            <person name="Lefebure T."/>
            <person name="Pavinski Bitar P."/>
            <person name="Stanhope M.J."/>
        </authorList>
    </citation>
    <scope>NUCLEOTIDE SEQUENCE [LARGE SCALE GENOMIC DNA]</scope>
    <source>
        <strain evidence="1 2">CCM 7213</strain>
    </source>
</reference>
<dbReference type="AlphaFoldDB" id="G5JH11"/>
<protein>
    <submittedName>
        <fullName evidence="1">Uncharacterized protein</fullName>
    </submittedName>
</protein>
<name>G5JH11_9STAP</name>
<comment type="caution">
    <text evidence="1">The sequence shown here is derived from an EMBL/GenBank/DDBJ whole genome shotgun (WGS) entry which is preliminary data.</text>
</comment>